<keyword evidence="6 9" id="KW-0489">Methyltransferase</keyword>
<dbReference type="Pfam" id="PF05724">
    <property type="entry name" value="TPMT"/>
    <property type="match status" value="1"/>
</dbReference>
<keyword evidence="5 9" id="KW-0963">Cytoplasm</keyword>
<dbReference type="HAMAP" id="MF_00812">
    <property type="entry name" value="Thiopur_methtran"/>
    <property type="match status" value="1"/>
</dbReference>
<dbReference type="PANTHER" id="PTHR10259:SF11">
    <property type="entry name" value="THIOPURINE S-METHYLTRANSFERASE"/>
    <property type="match status" value="1"/>
</dbReference>
<evidence type="ECO:0000313" key="11">
    <source>
        <dbReference type="Proteomes" id="UP001195963"/>
    </source>
</evidence>
<comment type="subcellular location">
    <subcellularLocation>
        <location evidence="2 9">Cytoplasm</location>
    </subcellularLocation>
</comment>
<dbReference type="GO" id="GO:0032259">
    <property type="term" value="P:methylation"/>
    <property type="evidence" value="ECO:0007669"/>
    <property type="project" value="UniProtKB-KW"/>
</dbReference>
<sequence>MKASFWHERWERGEIAFHEQEVNCFLAEQLSRLEVKKGGRILVPLCGKTRDIEYLLMCGYRVVGVELNQQAVEALFMALRLTPQVIKVGDFTLYKGANIDLFVGDIFALSPELVGAVDGVYDRAALVALPFEMRKRYCSHLIDIACGAPQLLVIYTYDQALMEGPPFSISCDEVELHYSENYCVNQLDSRDAPGGIRGKISAIESAWLLTKGD</sequence>
<evidence type="ECO:0000256" key="6">
    <source>
        <dbReference type="ARBA" id="ARBA00022603"/>
    </source>
</evidence>
<dbReference type="GO" id="GO:0008119">
    <property type="term" value="F:thiopurine S-methyltransferase activity"/>
    <property type="evidence" value="ECO:0007669"/>
    <property type="project" value="UniProtKB-EC"/>
</dbReference>
<evidence type="ECO:0000256" key="4">
    <source>
        <dbReference type="ARBA" id="ARBA00011905"/>
    </source>
</evidence>
<dbReference type="InterPro" id="IPR029063">
    <property type="entry name" value="SAM-dependent_MTases_sf"/>
</dbReference>
<evidence type="ECO:0000256" key="9">
    <source>
        <dbReference type="HAMAP-Rule" id="MF_00812"/>
    </source>
</evidence>
<dbReference type="SUPFAM" id="SSF53335">
    <property type="entry name" value="S-adenosyl-L-methionine-dependent methyltransferases"/>
    <property type="match status" value="1"/>
</dbReference>
<dbReference type="InterPro" id="IPR025835">
    <property type="entry name" value="Thiopurine_S-MeTrfase"/>
</dbReference>
<dbReference type="PANTHER" id="PTHR10259">
    <property type="entry name" value="THIOPURINE S-METHYLTRANSFERASE"/>
    <property type="match status" value="1"/>
</dbReference>
<comment type="similarity">
    <text evidence="3 9">Belongs to the class I-like SAM-binding methyltransferase superfamily. TPMT family.</text>
</comment>
<dbReference type="InterPro" id="IPR022474">
    <property type="entry name" value="Thiopur_S-MeTfrase_Se/Te_detox"/>
</dbReference>
<feature type="binding site" evidence="9">
    <location>
        <position position="66"/>
    </location>
    <ligand>
        <name>S-adenosyl-L-methionine</name>
        <dbReference type="ChEBI" id="CHEBI:59789"/>
    </ligand>
</feature>
<comment type="caution">
    <text evidence="10">The sequence shown here is derived from an EMBL/GenBank/DDBJ whole genome shotgun (WGS) entry which is preliminary data.</text>
</comment>
<name>A0ABS7E7L7_9GAMM</name>
<feature type="binding site" evidence="9">
    <location>
        <position position="45"/>
    </location>
    <ligand>
        <name>S-adenosyl-L-methionine</name>
        <dbReference type="ChEBI" id="CHEBI:59789"/>
    </ligand>
</feature>
<keyword evidence="7 9" id="KW-0808">Transferase</keyword>
<dbReference type="PIRSF" id="PIRSF023956">
    <property type="entry name" value="Thiopurine_S-methyltransferase"/>
    <property type="match status" value="1"/>
</dbReference>
<dbReference type="NCBIfam" id="TIGR03840">
    <property type="entry name" value="TMPT_Se_Te"/>
    <property type="match status" value="1"/>
</dbReference>
<proteinExistence type="inferred from homology"/>
<evidence type="ECO:0000256" key="5">
    <source>
        <dbReference type="ARBA" id="ARBA00022490"/>
    </source>
</evidence>
<dbReference type="RefSeq" id="WP_220111033.1">
    <property type="nucleotide sequence ID" value="NZ_JAHZST010000015.1"/>
</dbReference>
<evidence type="ECO:0000256" key="2">
    <source>
        <dbReference type="ARBA" id="ARBA00004496"/>
    </source>
</evidence>
<comment type="catalytic activity">
    <reaction evidence="1 9">
        <text>S-adenosyl-L-methionine + a thiopurine = S-adenosyl-L-homocysteine + a thiopurine S-methylether.</text>
        <dbReference type="EC" id="2.1.1.67"/>
    </reaction>
</comment>
<evidence type="ECO:0000256" key="8">
    <source>
        <dbReference type="ARBA" id="ARBA00022691"/>
    </source>
</evidence>
<protein>
    <recommendedName>
        <fullName evidence="4 9">Thiopurine S-methyltransferase</fullName>
        <ecNumber evidence="4 9">2.1.1.67</ecNumber>
    </recommendedName>
    <alternativeName>
        <fullName evidence="9">Thiopurine methyltransferase</fullName>
    </alternativeName>
</protein>
<evidence type="ECO:0000256" key="3">
    <source>
        <dbReference type="ARBA" id="ARBA00008145"/>
    </source>
</evidence>
<feature type="binding site" evidence="9">
    <location>
        <position position="10"/>
    </location>
    <ligand>
        <name>S-adenosyl-L-methionine</name>
        <dbReference type="ChEBI" id="CHEBI:59789"/>
    </ligand>
</feature>
<keyword evidence="11" id="KW-1185">Reference proteome</keyword>
<dbReference type="InterPro" id="IPR008854">
    <property type="entry name" value="TPMT"/>
</dbReference>
<evidence type="ECO:0000313" key="10">
    <source>
        <dbReference type="EMBL" id="MBW8185630.1"/>
    </source>
</evidence>
<evidence type="ECO:0000256" key="7">
    <source>
        <dbReference type="ARBA" id="ARBA00022679"/>
    </source>
</evidence>
<dbReference type="EC" id="2.1.1.67" evidence="4 9"/>
<dbReference type="EMBL" id="JAHZST010000015">
    <property type="protein sequence ID" value="MBW8185630.1"/>
    <property type="molecule type" value="Genomic_DNA"/>
</dbReference>
<dbReference type="Gene3D" id="3.40.50.150">
    <property type="entry name" value="Vaccinia Virus protein VP39"/>
    <property type="match status" value="1"/>
</dbReference>
<dbReference type="Proteomes" id="UP001195963">
    <property type="component" value="Unassembled WGS sequence"/>
</dbReference>
<keyword evidence="8 9" id="KW-0949">S-adenosyl-L-methionine</keyword>
<gene>
    <name evidence="10" type="primary">tmpT</name>
    <name evidence="9" type="synonym">tpm</name>
    <name evidence="10" type="ORF">K0625_18475</name>
</gene>
<reference evidence="10 11" key="1">
    <citation type="submission" date="2021-07" db="EMBL/GenBank/DDBJ databases">
        <title>Shewanella sp. nov, isolated from SCS.</title>
        <authorList>
            <person name="Cao W.R."/>
        </authorList>
    </citation>
    <scope>NUCLEOTIDE SEQUENCE [LARGE SCALE GENOMIC DNA]</scope>
    <source>
        <strain evidence="10 11">NR704-98</strain>
    </source>
</reference>
<dbReference type="PROSITE" id="PS51585">
    <property type="entry name" value="SAM_MT_TPMT"/>
    <property type="match status" value="1"/>
</dbReference>
<evidence type="ECO:0000256" key="1">
    <source>
        <dbReference type="ARBA" id="ARBA00000903"/>
    </source>
</evidence>
<organism evidence="10 11">
    <name type="scientific">Shewanella nanhaiensis</name>
    <dbReference type="NCBI Taxonomy" id="2864872"/>
    <lineage>
        <taxon>Bacteria</taxon>
        <taxon>Pseudomonadati</taxon>
        <taxon>Pseudomonadota</taxon>
        <taxon>Gammaproteobacteria</taxon>
        <taxon>Alteromonadales</taxon>
        <taxon>Shewanellaceae</taxon>
        <taxon>Shewanella</taxon>
    </lineage>
</organism>
<accession>A0ABS7E7L7</accession>
<feature type="binding site" evidence="9">
    <location>
        <position position="123"/>
    </location>
    <ligand>
        <name>S-adenosyl-L-methionine</name>
        <dbReference type="ChEBI" id="CHEBI:59789"/>
    </ligand>
</feature>